<sequence length="891" mass="96073">MVIPQSHGLGSTRAALAAGIVTDLIPPGVRRDSDYVTGVLVESLTASAVWQSGHIPQELRGEKAYGAPLPRWRSGALKAAQVDTFDAAWQNALPQRGKGMGDYLRLRVNSPEDARLLRDSGEIDGMTIVPSLDSRGDLRQFEWRWPLRVGVVPAPSADDWLMDVRNSTHLDMVFDAELWSPANEYDIVIVDAHVLSTLSSEWTSLLSEVACVIVAGDTGVEQVLRELDSRIKPSIAVAFRGTPAAWWRPFFHELCHDLPVDVAVELVARQGIDGMMAGPEWGLDITASAHWFASVAPELPALEPVLLDDSPWRWSSEGENTTEAVQRVRQAEYTGAELRVLIPERVGRLISGPGPHYLDEHLPARQPAQGRRLVARVYDGESVVQTVLPPNRDLQLAVCIAIPEKGDIAADEVMPMPSEAPGPTVPLKVSVCSDVWAVQPQPQMISVRKDRKSEPSSWAVFPLTTPDAGKLVSVEIVVLYQDKPLQAAIYESPIRAFGLPGERPTLRTFELSGPDEPTDDLKQVDVTLNGRGAELRRLDGQEGGIVLITDVQRMLDKIEERVSKVLGVPGAPDSFEDSKAFTLLVDLARLGSELARLLEPLNLDDAKSINVSVGVDTPVLPLELAYAAPPPDRNRAKLCQHVTKSDPPSLGQACDRADTRTVCPYAFWGLHRSIARTVWSGPPRRRSRSAVPFVPAPGFSILYAATVVADDGAVDPKPSDSVLAAARNAFSLVTRVTSWTAWRKAVRIGRPNLLVVLGHTTVGMETRLYIGRNSAVSRVDISAALLRSADSPKPLVLLIACSTASIGDPFGTLPGALTAAGAGAVVGTLSKIVGPQGAAATMHLLTSLHDAVGEESVGDAVARARYSLVNEKCPIGLLLVSHGELDTKAGY</sequence>
<dbReference type="InterPro" id="IPR024983">
    <property type="entry name" value="CHAT_dom"/>
</dbReference>
<reference evidence="2 3" key="1">
    <citation type="submission" date="2024-09" db="EMBL/GenBank/DDBJ databases">
        <authorList>
            <person name="Sun Q."/>
            <person name="Mori K."/>
        </authorList>
    </citation>
    <scope>NUCLEOTIDE SEQUENCE [LARGE SCALE GENOMIC DNA]</scope>
    <source>
        <strain evidence="2 3">KCTC 23076</strain>
    </source>
</reference>
<evidence type="ECO:0000259" key="1">
    <source>
        <dbReference type="Pfam" id="PF12770"/>
    </source>
</evidence>
<feature type="domain" description="CHAT" evidence="1">
    <location>
        <begin position="742"/>
        <end position="873"/>
    </location>
</feature>
<dbReference type="Proteomes" id="UP001589896">
    <property type="component" value="Unassembled WGS sequence"/>
</dbReference>
<accession>A0ABV6S0N3</accession>
<evidence type="ECO:0000313" key="3">
    <source>
        <dbReference type="Proteomes" id="UP001589896"/>
    </source>
</evidence>
<gene>
    <name evidence="2" type="ORF">ACFFGH_33630</name>
</gene>
<keyword evidence="3" id="KW-1185">Reference proteome</keyword>
<dbReference type="EMBL" id="JBHLTG010000018">
    <property type="protein sequence ID" value="MFC0682800.1"/>
    <property type="molecule type" value="Genomic_DNA"/>
</dbReference>
<dbReference type="RefSeq" id="WP_386677170.1">
    <property type="nucleotide sequence ID" value="NZ_JBHLTG010000018.1"/>
</dbReference>
<dbReference type="Pfam" id="PF12770">
    <property type="entry name" value="CHAT"/>
    <property type="match status" value="1"/>
</dbReference>
<organism evidence="2 3">
    <name type="scientific">Lysobacter korlensis</name>
    <dbReference type="NCBI Taxonomy" id="553636"/>
    <lineage>
        <taxon>Bacteria</taxon>
        <taxon>Pseudomonadati</taxon>
        <taxon>Pseudomonadota</taxon>
        <taxon>Gammaproteobacteria</taxon>
        <taxon>Lysobacterales</taxon>
        <taxon>Lysobacteraceae</taxon>
        <taxon>Lysobacter</taxon>
    </lineage>
</organism>
<evidence type="ECO:0000313" key="2">
    <source>
        <dbReference type="EMBL" id="MFC0682800.1"/>
    </source>
</evidence>
<proteinExistence type="predicted"/>
<name>A0ABV6S0N3_9GAMM</name>
<protein>
    <submittedName>
        <fullName evidence="2">CHAT domain-containing protein</fullName>
    </submittedName>
</protein>
<comment type="caution">
    <text evidence="2">The sequence shown here is derived from an EMBL/GenBank/DDBJ whole genome shotgun (WGS) entry which is preliminary data.</text>
</comment>